<feature type="compositionally biased region" description="Basic and acidic residues" evidence="4">
    <location>
        <begin position="339"/>
        <end position="358"/>
    </location>
</feature>
<organism evidence="6 7">
    <name type="scientific">Xanthoceras sorbifolium</name>
    <dbReference type="NCBI Taxonomy" id="99658"/>
    <lineage>
        <taxon>Eukaryota</taxon>
        <taxon>Viridiplantae</taxon>
        <taxon>Streptophyta</taxon>
        <taxon>Embryophyta</taxon>
        <taxon>Tracheophyta</taxon>
        <taxon>Spermatophyta</taxon>
        <taxon>Magnoliopsida</taxon>
        <taxon>eudicotyledons</taxon>
        <taxon>Gunneridae</taxon>
        <taxon>Pentapetalae</taxon>
        <taxon>rosids</taxon>
        <taxon>malvids</taxon>
        <taxon>Sapindales</taxon>
        <taxon>Sapindaceae</taxon>
        <taxon>Xanthoceroideae</taxon>
        <taxon>Xanthoceras</taxon>
    </lineage>
</organism>
<dbReference type="SMART" id="SM00526">
    <property type="entry name" value="H15"/>
    <property type="match status" value="1"/>
</dbReference>
<dbReference type="PANTHER" id="PTHR11467:SF109">
    <property type="entry name" value="H15 DOMAIN-CONTAINING PROTEIN"/>
    <property type="match status" value="1"/>
</dbReference>
<dbReference type="PANTHER" id="PTHR11467">
    <property type="entry name" value="HISTONE H1"/>
    <property type="match status" value="1"/>
</dbReference>
<dbReference type="InterPro" id="IPR005818">
    <property type="entry name" value="Histone_H1/H5_H15"/>
</dbReference>
<feature type="region of interest" description="Disordered" evidence="4">
    <location>
        <begin position="1211"/>
        <end position="1276"/>
    </location>
</feature>
<sequence length="1276" mass="145388">MSNSQLYSFVKRQKYDNLMRQLQSLNPSLRFREKEIEQRFCKLTHTPDHPPYASVLLCPMVQVSLRSCMIQKAISELNEQGGSSEEAIIKFIEAEYDDLPIAHASYVNHHLQKLITKGEIVCNSANCYILSFENSDSVHKLKKGQKQLRRFKQGRRKGRQRNVKEGVQSQQRQSIEKSQEHNQVCGKISEGAQEQKQAEECQIGLIGEKKEQGNAILIEELNEQNQQQMELNVQESQVLCQTIEGNVEEQNQEEEGHQARENDEVTETKGQEVQENIVTEEPHHREQKSEKPEESNLIQDQETEAREEQNKLTDIQIETMVEQINPQAQFQVLGQRVEGTAEEHNQEEESHQARKNDEVTETELQEDVVTEEPHHKKQKSEKPKESNQIQDQETEAREEQIQLTDTQIETMAEQINPQGQCQVLWQTVEGTAEEHNQEEESHQARKHDEVTETELQEDVTEELHHIEQKSETREESNQTLDQESTAREEQVQLADIQLKQCNMLVHFVKEKEDEATVSTQNGTANQKDLFGSSHLTKEEFLELLKKTNKIEGKLIDIICSLNTDGLECNNSKSIMEMQQKKLLGNPLQQKKKLCLKGSESLLVRDCQPQQQEICGQLEVTESQPKTILASDHVPTGLMEFEQNCQIELPIHKRPPEVEIIILEQLNREQNKQVKLCDQKEAVKSQSKSMVVSLDASSNSLHDKNENSQVVVERIEMVQEENGGSPTTDPTINFIEEADISRPETEISFGDVQFMGSEIHQNSKHCGPEKLPESQLVTSSLNVAMELQTVDLEKQVELQKTKTFPAAIKLSITDKAIAACSQIPTNLMQQPCLLVPEISAEQEASEANVNINLEHTVREQQDLTTSDASRNLDLQFPVPNRPPELTLQVDQLSTDNQQQTTFRNVVKRPKYKLGQEQQPENLFEERPTEHELTAVAHSFQTQQQMQGQKLQEQLPPLSQIQSKPQLITATFVANKHGRTKKIPDQQQLRKLRPRGPRPSKSEPVLTTVEADDDLTLALLKAELKQNSEASIHRRSREQGSKTEVEISQSTEQEPLIRIWQQKDRHKAVVKISQPTEQQVNHHGQRKRLKSQPTTITTVDSAVTSQQQTQEQLQQRKVQPQGQAPSQSESVVGKSTDESLPLQSQQSEQMKPRRRGRPPKLKPDVGTSMRELSVLDHQHHVQQQSLCQTQGRQFKKKINADATMKGLLLSDHENHEEQHQKQAQGKPAKMKTIADASMKGSVFSDHHSHGEQQQNRAQGRPPKNKPNADASMKGISVL</sequence>
<comment type="caution">
    <text evidence="6">The sequence shown here is derived from an EMBL/GenBank/DDBJ whole genome shotgun (WGS) entry which is preliminary data.</text>
</comment>
<feature type="compositionally biased region" description="Low complexity" evidence="4">
    <location>
        <begin position="1136"/>
        <end position="1147"/>
    </location>
</feature>
<dbReference type="EMBL" id="JAFEMO010000014">
    <property type="protein sequence ID" value="KAH7547757.1"/>
    <property type="molecule type" value="Genomic_DNA"/>
</dbReference>
<dbReference type="Gene3D" id="1.10.10.10">
    <property type="entry name" value="Winged helix-like DNA-binding domain superfamily/Winged helix DNA-binding domain"/>
    <property type="match status" value="1"/>
</dbReference>
<feature type="compositionally biased region" description="Polar residues" evidence="4">
    <location>
        <begin position="1118"/>
        <end position="1128"/>
    </location>
</feature>
<comment type="subcellular location">
    <subcellularLocation>
        <location evidence="1">Nucleus</location>
    </subcellularLocation>
</comment>
<proteinExistence type="predicted"/>
<feature type="compositionally biased region" description="Polar residues" evidence="4">
    <location>
        <begin position="1071"/>
        <end position="1080"/>
    </location>
</feature>
<feature type="region of interest" description="Disordered" evidence="4">
    <location>
        <begin position="152"/>
        <end position="184"/>
    </location>
</feature>
<evidence type="ECO:0000313" key="6">
    <source>
        <dbReference type="EMBL" id="KAH7547757.1"/>
    </source>
</evidence>
<feature type="compositionally biased region" description="Basic and acidic residues" evidence="4">
    <location>
        <begin position="254"/>
        <end position="272"/>
    </location>
</feature>
<evidence type="ECO:0000256" key="3">
    <source>
        <dbReference type="ARBA" id="ARBA00023242"/>
    </source>
</evidence>
<protein>
    <recommendedName>
        <fullName evidence="5">H15 domain-containing protein</fullName>
    </recommendedName>
</protein>
<feature type="compositionally biased region" description="Acidic residues" evidence="4">
    <location>
        <begin position="359"/>
        <end position="370"/>
    </location>
</feature>
<evidence type="ECO:0000256" key="4">
    <source>
        <dbReference type="SAM" id="MobiDB-lite"/>
    </source>
</evidence>
<feature type="region of interest" description="Disordered" evidence="4">
    <location>
        <begin position="1025"/>
        <end position="1049"/>
    </location>
</feature>
<feature type="region of interest" description="Disordered" evidence="4">
    <location>
        <begin position="431"/>
        <end position="488"/>
    </location>
</feature>
<dbReference type="InterPro" id="IPR036390">
    <property type="entry name" value="WH_DNA-bd_sf"/>
</dbReference>
<feature type="region of interest" description="Disordered" evidence="4">
    <location>
        <begin position="249"/>
        <end position="309"/>
    </location>
</feature>
<feature type="compositionally biased region" description="Basic and acidic residues" evidence="4">
    <location>
        <begin position="461"/>
        <end position="476"/>
    </location>
</feature>
<keyword evidence="3" id="KW-0539">Nucleus</keyword>
<keyword evidence="7" id="KW-1185">Reference proteome</keyword>
<gene>
    <name evidence="6" type="ORF">JRO89_XS14G0011300</name>
</gene>
<accession>A0ABQ8H373</accession>
<feature type="region of interest" description="Disordered" evidence="4">
    <location>
        <begin position="974"/>
        <end position="1007"/>
    </location>
</feature>
<evidence type="ECO:0000259" key="5">
    <source>
        <dbReference type="PROSITE" id="PS51504"/>
    </source>
</evidence>
<feature type="compositionally biased region" description="Basic and acidic residues" evidence="4">
    <location>
        <begin position="432"/>
        <end position="450"/>
    </location>
</feature>
<name>A0ABQ8H373_9ROSI</name>
<evidence type="ECO:0000256" key="2">
    <source>
        <dbReference type="ARBA" id="ARBA00023125"/>
    </source>
</evidence>
<feature type="compositionally biased region" description="Polar residues" evidence="4">
    <location>
        <begin position="1089"/>
        <end position="1103"/>
    </location>
</feature>
<dbReference type="CDD" id="cd00073">
    <property type="entry name" value="H15"/>
    <property type="match status" value="1"/>
</dbReference>
<dbReference type="Proteomes" id="UP000827721">
    <property type="component" value="Unassembled WGS sequence"/>
</dbReference>
<evidence type="ECO:0000313" key="7">
    <source>
        <dbReference type="Proteomes" id="UP000827721"/>
    </source>
</evidence>
<dbReference type="Pfam" id="PF00538">
    <property type="entry name" value="Linker_histone"/>
    <property type="match status" value="1"/>
</dbReference>
<keyword evidence="2" id="KW-0238">DNA-binding</keyword>
<feature type="region of interest" description="Disordered" evidence="4">
    <location>
        <begin position="337"/>
        <end position="400"/>
    </location>
</feature>
<feature type="compositionally biased region" description="Acidic residues" evidence="4">
    <location>
        <begin position="451"/>
        <end position="460"/>
    </location>
</feature>
<feature type="region of interest" description="Disordered" evidence="4">
    <location>
        <begin position="1066"/>
        <end position="1163"/>
    </location>
</feature>
<dbReference type="InterPro" id="IPR036388">
    <property type="entry name" value="WH-like_DNA-bd_sf"/>
</dbReference>
<reference evidence="6 7" key="1">
    <citation type="submission" date="2021-02" db="EMBL/GenBank/DDBJ databases">
        <title>Plant Genome Project.</title>
        <authorList>
            <person name="Zhang R.-G."/>
        </authorList>
    </citation>
    <scope>NUCLEOTIDE SEQUENCE [LARGE SCALE GENOMIC DNA]</scope>
    <source>
        <tissue evidence="6">Leaves</tissue>
    </source>
</reference>
<feature type="domain" description="H15" evidence="5">
    <location>
        <begin position="48"/>
        <end position="132"/>
    </location>
</feature>
<feature type="compositionally biased region" description="Basic residues" evidence="4">
    <location>
        <begin position="152"/>
        <end position="161"/>
    </location>
</feature>
<feature type="compositionally biased region" description="Low complexity" evidence="4">
    <location>
        <begin position="1104"/>
        <end position="1117"/>
    </location>
</feature>
<dbReference type="SUPFAM" id="SSF46785">
    <property type="entry name" value="Winged helix' DNA-binding domain"/>
    <property type="match status" value="1"/>
</dbReference>
<feature type="compositionally biased region" description="Basic and acidic residues" evidence="4">
    <location>
        <begin position="280"/>
        <end position="294"/>
    </location>
</feature>
<evidence type="ECO:0000256" key="1">
    <source>
        <dbReference type="ARBA" id="ARBA00004123"/>
    </source>
</evidence>
<dbReference type="PROSITE" id="PS51504">
    <property type="entry name" value="H15"/>
    <property type="match status" value="1"/>
</dbReference>